<dbReference type="Gene3D" id="3.30.450.90">
    <property type="match status" value="1"/>
</dbReference>
<dbReference type="GO" id="GO:0005524">
    <property type="term" value="F:ATP binding"/>
    <property type="evidence" value="ECO:0007669"/>
    <property type="project" value="UniProtKB-KW"/>
</dbReference>
<dbReference type="STRING" id="247490.KSU1_C1454"/>
<dbReference type="EMBL" id="BAFH01000003">
    <property type="protein sequence ID" value="GAB63050.1"/>
    <property type="molecule type" value="Genomic_DNA"/>
</dbReference>
<dbReference type="CDD" id="cd01129">
    <property type="entry name" value="PulE-GspE-like"/>
    <property type="match status" value="1"/>
</dbReference>
<evidence type="ECO:0000313" key="5">
    <source>
        <dbReference type="EMBL" id="GAB63050.1"/>
    </source>
</evidence>
<organism evidence="5 6">
    <name type="scientific">Candidatus Jettenia caeni</name>
    <dbReference type="NCBI Taxonomy" id="247490"/>
    <lineage>
        <taxon>Bacteria</taxon>
        <taxon>Pseudomonadati</taxon>
        <taxon>Planctomycetota</taxon>
        <taxon>Candidatus Brocadiia</taxon>
        <taxon>Candidatus Brocadiales</taxon>
        <taxon>Candidatus Brocadiaceae</taxon>
        <taxon>Candidatus Jettenia</taxon>
    </lineage>
</organism>
<comment type="similarity">
    <text evidence="1">Belongs to the GSP E family.</text>
</comment>
<evidence type="ECO:0000313" key="6">
    <source>
        <dbReference type="Proteomes" id="UP000002985"/>
    </source>
</evidence>
<dbReference type="FunFam" id="3.30.450.90:FF:000001">
    <property type="entry name" value="Type II secretion system ATPase GspE"/>
    <property type="match status" value="1"/>
</dbReference>
<sequence>MKDFVYQLEEALLKRGMKKEQLDTAKELQKKECIQLEEAIVKLGYLTYPEIIQHLAVLYDMPVIDLDKISILPEVIDSLPVHLIKKHTIIPISKNNGTITIAVSSPPSLGFIDNLRFMLNADIKCVFATPENIKKIIHKYYELEPTETVDTLLKELKTPKSSLREIAVEEGEDSYGEAKAIEDEGPIIQLVSLIINKAIVSRTSDIHLEPLSNRLRIRYRVDGVCQEADVLPKRLQDPIISRIKILANIDIAEKRRPQDGRISLKYSGKEFDIRVSCLPSIYGESVVMRLLEKSAALMNLQNLGFYENDYKRFSSVIKRPNGIFLITGPTGSGKTTTLYATINELNKTDTKIITAEDPVEYTLRGVNQSEINEKIGFDFPTILRSMLRQDPNIILVGEIRDAETADTAVAAALTGHLVLSTLHTNDAPSAITRLIDMGIKPFLIATSLQGIMAQRLVRMICTGCKEPVKYHPEKLLEMGYDIETLKDFSFYKGKGCKNCNNIGYRGRLGIYELLDMNETLRDMTYRMAATDEIREAARNMGMTTLKEDGLRKAKDGKTTLEEVVMVTGIED</sequence>
<dbReference type="SUPFAM" id="SSF52540">
    <property type="entry name" value="P-loop containing nucleoside triphosphate hydrolases"/>
    <property type="match status" value="1"/>
</dbReference>
<dbReference type="AlphaFoldDB" id="I3IMV5"/>
<evidence type="ECO:0000256" key="3">
    <source>
        <dbReference type="ARBA" id="ARBA00022840"/>
    </source>
</evidence>
<dbReference type="InterPro" id="IPR027417">
    <property type="entry name" value="P-loop_NTPase"/>
</dbReference>
<proteinExistence type="inferred from homology"/>
<dbReference type="FunFam" id="3.30.300.160:FF:000002">
    <property type="entry name" value="Type II secretion system protein E"/>
    <property type="match status" value="1"/>
</dbReference>
<dbReference type="InterPro" id="IPR037257">
    <property type="entry name" value="T2SS_E_N_sf"/>
</dbReference>
<keyword evidence="3" id="KW-0067">ATP-binding</keyword>
<feature type="domain" description="AAA+ ATPase" evidence="4">
    <location>
        <begin position="320"/>
        <end position="443"/>
    </location>
</feature>
<dbReference type="PANTHER" id="PTHR30258">
    <property type="entry name" value="TYPE II SECRETION SYSTEM PROTEIN GSPE-RELATED"/>
    <property type="match status" value="1"/>
</dbReference>
<evidence type="ECO:0000256" key="2">
    <source>
        <dbReference type="ARBA" id="ARBA00022741"/>
    </source>
</evidence>
<name>I3IMV5_9BACT</name>
<dbReference type="GO" id="GO:0016887">
    <property type="term" value="F:ATP hydrolysis activity"/>
    <property type="evidence" value="ECO:0007669"/>
    <property type="project" value="TreeGrafter"/>
</dbReference>
<reference evidence="5 6" key="1">
    <citation type="journal article" date="2012" name="FEBS Lett.">
        <title>Anammox organism KSU-1 expresses a NirK-type copper-containing nitrite reductase instead of a NirS-type with cytochrome cd1.</title>
        <authorList>
            <person name="Hira D."/>
            <person name="Toh H."/>
            <person name="Migita C.T."/>
            <person name="Okubo H."/>
            <person name="Nishiyama T."/>
            <person name="Hattori M."/>
            <person name="Furukawa K."/>
            <person name="Fujii T."/>
        </authorList>
    </citation>
    <scope>NUCLEOTIDE SEQUENCE [LARGE SCALE GENOMIC DNA]</scope>
</reference>
<dbReference type="InterPro" id="IPR007831">
    <property type="entry name" value="T2SS_GspE_N"/>
</dbReference>
<keyword evidence="2" id="KW-0547">Nucleotide-binding</keyword>
<evidence type="ECO:0000259" key="4">
    <source>
        <dbReference type="SMART" id="SM00382"/>
    </source>
</evidence>
<dbReference type="GO" id="GO:0005886">
    <property type="term" value="C:plasma membrane"/>
    <property type="evidence" value="ECO:0007669"/>
    <property type="project" value="TreeGrafter"/>
</dbReference>
<dbReference type="SMART" id="SM00382">
    <property type="entry name" value="AAA"/>
    <property type="match status" value="1"/>
</dbReference>
<dbReference type="Proteomes" id="UP000002985">
    <property type="component" value="Unassembled WGS sequence"/>
</dbReference>
<dbReference type="PANTHER" id="PTHR30258:SF1">
    <property type="entry name" value="PROTEIN TRANSPORT PROTEIN HOFB HOMOLOG"/>
    <property type="match status" value="1"/>
</dbReference>
<accession>I3IMV5</accession>
<dbReference type="Gene3D" id="3.30.300.160">
    <property type="entry name" value="Type II secretion system, protein E, N-terminal domain"/>
    <property type="match status" value="1"/>
</dbReference>
<dbReference type="FunFam" id="3.40.50.300:FF:000398">
    <property type="entry name" value="Type IV pilus assembly ATPase PilB"/>
    <property type="match status" value="1"/>
</dbReference>
<dbReference type="Pfam" id="PF00437">
    <property type="entry name" value="T2SSE"/>
    <property type="match status" value="1"/>
</dbReference>
<gene>
    <name evidence="5" type="ORF">KSU1_C1454</name>
</gene>
<dbReference type="InterPro" id="IPR001482">
    <property type="entry name" value="T2SS/T4SS_dom"/>
</dbReference>
<keyword evidence="6" id="KW-1185">Reference proteome</keyword>
<dbReference type="Pfam" id="PF05157">
    <property type="entry name" value="MshEN"/>
    <property type="match status" value="1"/>
</dbReference>
<protein>
    <submittedName>
        <fullName evidence="5">Type IV fimbrial assembly protein</fullName>
    </submittedName>
</protein>
<evidence type="ECO:0000256" key="1">
    <source>
        <dbReference type="ARBA" id="ARBA00006611"/>
    </source>
</evidence>
<dbReference type="eggNOG" id="COG2804">
    <property type="taxonomic scope" value="Bacteria"/>
</dbReference>
<dbReference type="InterPro" id="IPR003593">
    <property type="entry name" value="AAA+_ATPase"/>
</dbReference>
<dbReference type="OrthoDB" id="244550at2"/>
<comment type="caution">
    <text evidence="5">The sequence shown here is derived from an EMBL/GenBank/DDBJ whole genome shotgun (WGS) entry which is preliminary data.</text>
</comment>
<dbReference type="Gene3D" id="3.40.50.300">
    <property type="entry name" value="P-loop containing nucleotide triphosphate hydrolases"/>
    <property type="match status" value="1"/>
</dbReference>
<dbReference type="SUPFAM" id="SSF160246">
    <property type="entry name" value="EspE N-terminal domain-like"/>
    <property type="match status" value="1"/>
</dbReference>